<organism evidence="3 4">
    <name type="scientific">Pseudonocardia adelaidensis</name>
    <dbReference type="NCBI Taxonomy" id="648754"/>
    <lineage>
        <taxon>Bacteria</taxon>
        <taxon>Bacillati</taxon>
        <taxon>Actinomycetota</taxon>
        <taxon>Actinomycetes</taxon>
        <taxon>Pseudonocardiales</taxon>
        <taxon>Pseudonocardiaceae</taxon>
        <taxon>Pseudonocardia</taxon>
    </lineage>
</organism>
<evidence type="ECO:0000256" key="1">
    <source>
        <dbReference type="SAM" id="MobiDB-lite"/>
    </source>
</evidence>
<dbReference type="InterPro" id="IPR016187">
    <property type="entry name" value="CTDL_fold"/>
</dbReference>
<keyword evidence="4" id="KW-1185">Reference proteome</keyword>
<dbReference type="Proteomes" id="UP001500804">
    <property type="component" value="Unassembled WGS sequence"/>
</dbReference>
<feature type="region of interest" description="Disordered" evidence="1">
    <location>
        <begin position="534"/>
        <end position="558"/>
    </location>
</feature>
<evidence type="ECO:0000259" key="2">
    <source>
        <dbReference type="Pfam" id="PF03781"/>
    </source>
</evidence>
<reference evidence="4" key="1">
    <citation type="journal article" date="2019" name="Int. J. Syst. Evol. Microbiol.">
        <title>The Global Catalogue of Microorganisms (GCM) 10K type strain sequencing project: providing services to taxonomists for standard genome sequencing and annotation.</title>
        <authorList>
            <consortium name="The Broad Institute Genomics Platform"/>
            <consortium name="The Broad Institute Genome Sequencing Center for Infectious Disease"/>
            <person name="Wu L."/>
            <person name="Ma J."/>
        </authorList>
    </citation>
    <scope>NUCLEOTIDE SEQUENCE [LARGE SCALE GENOMIC DNA]</scope>
    <source>
        <strain evidence="4">JCM 18302</strain>
    </source>
</reference>
<protein>
    <recommendedName>
        <fullName evidence="2">Sulfatase-modifying factor enzyme-like domain-containing protein</fullName>
    </recommendedName>
</protein>
<evidence type="ECO:0000313" key="3">
    <source>
        <dbReference type="EMBL" id="GAA5133780.1"/>
    </source>
</evidence>
<dbReference type="Gene3D" id="3.90.1580.10">
    <property type="entry name" value="paralog of FGE (formylglycine-generating enzyme)"/>
    <property type="match status" value="1"/>
</dbReference>
<dbReference type="SUPFAM" id="SSF56436">
    <property type="entry name" value="C-type lectin-like"/>
    <property type="match status" value="1"/>
</dbReference>
<dbReference type="InterPro" id="IPR005532">
    <property type="entry name" value="SUMF_dom"/>
</dbReference>
<dbReference type="PANTHER" id="PTHR23150">
    <property type="entry name" value="SULFATASE MODIFYING FACTOR 1, 2"/>
    <property type="match status" value="1"/>
</dbReference>
<gene>
    <name evidence="3" type="ORF">GCM10023320_60490</name>
</gene>
<sequence>MRQPLTARGAAEWLRLANLAAVDVAVVTGDARDGQLADLPIGPRIDWNGDVTDIRRVARWIADVEPYLAEFPRSVVPTVVPIADADVGGVCTTSSELVRLLQAGPARFVAATPALIADIRDNRPARSREAFALRTVVNWSFERRGRIVAELPLRILGLGANTSPPMSHSLHDLLSDPRTTSLVMVIGEPGSGKTLQLRQLDAQCALDVLRSPESSRPLATFYAPLFDHPPGRAIDLDWVEECWNRAVDSTAWCSFPEFLADGGAVILDGYNEVGAHSQPLTQWMLEWRAVVAGCFQLGARRVVVSCRTRDQLIPLHSARGEEPTAVELAPVTARQIVAIAAGRGVDVARDVRAAISEDPELAQFYSSPFRLQTYLDAGTAPIARTDARLFGNAIAAAILRERDQLHFHPRLLPERAIAALVATQGRSGADPWPLLADVPLIRVLAGLARTMSRPADTVGGKLDRVRARAAIADGLREEGLDELAPAEVLEVAIDLHMLVEDERRSYGFSHRIVRQLLAALTMDTDRVLELVHAATEPRAGDAEGPEPRDAAGDTEGMASAAAQLHGEDFTVKLAAADPVLAARAHTAARLDGDSETGRSIRLALRGLLSRAGSVVAAIDAMEALAGMGWKYPAPRRGDLASAMHRVPAGEWQLGPGIAVPDVDMTKISPEVASERRTIELKPFWIADVPVTNAEYAEFVADGGYHQRDLWTDAGWDWRSRRDTVEQFVLNWIRKRDTLREHPERIVRLLRDQLASPAQAAALVRFMELGDDDLARYAGENFRRPIEAPRFWSYRGPTSGLHPVIGISWHEANAFCEWKSRELDAPVRLPSEDEWEAACVWRLGRAPLDGPINSIESGVGGTTPVGAFEAVGRSGVEIPKDLMGNCFEWTFDYYRPGDHVRRVVKGGSWRQEKWRAHPAYRGRGDVNIRTDDVGLRYVVGE</sequence>
<dbReference type="InterPro" id="IPR027417">
    <property type="entry name" value="P-loop_NTPase"/>
</dbReference>
<evidence type="ECO:0000313" key="4">
    <source>
        <dbReference type="Proteomes" id="UP001500804"/>
    </source>
</evidence>
<dbReference type="RefSeq" id="WP_345609638.1">
    <property type="nucleotide sequence ID" value="NZ_BAABJO010000028.1"/>
</dbReference>
<feature type="domain" description="Sulfatase-modifying factor enzyme-like" evidence="2">
    <location>
        <begin position="642"/>
        <end position="937"/>
    </location>
</feature>
<proteinExistence type="predicted"/>
<dbReference type="PANTHER" id="PTHR23150:SF19">
    <property type="entry name" value="FORMYLGLYCINE-GENERATING ENZYME"/>
    <property type="match status" value="1"/>
</dbReference>
<name>A0ABP9NTB7_9PSEU</name>
<dbReference type="InterPro" id="IPR051043">
    <property type="entry name" value="Sulfatase_Mod_Factor_Kinase"/>
</dbReference>
<dbReference type="EMBL" id="BAABJO010000028">
    <property type="protein sequence ID" value="GAA5133780.1"/>
    <property type="molecule type" value="Genomic_DNA"/>
</dbReference>
<accession>A0ABP9NTB7</accession>
<comment type="caution">
    <text evidence="3">The sequence shown here is derived from an EMBL/GenBank/DDBJ whole genome shotgun (WGS) entry which is preliminary data.</text>
</comment>
<dbReference type="InterPro" id="IPR042095">
    <property type="entry name" value="SUMF_sf"/>
</dbReference>
<dbReference type="SUPFAM" id="SSF52540">
    <property type="entry name" value="P-loop containing nucleoside triphosphate hydrolases"/>
    <property type="match status" value="1"/>
</dbReference>
<dbReference type="Pfam" id="PF03781">
    <property type="entry name" value="FGE-sulfatase"/>
    <property type="match status" value="1"/>
</dbReference>
<feature type="compositionally biased region" description="Basic and acidic residues" evidence="1">
    <location>
        <begin position="538"/>
        <end position="551"/>
    </location>
</feature>